<reference evidence="1 2" key="1">
    <citation type="submission" date="2021-06" db="EMBL/GenBank/DDBJ databases">
        <title>Caerostris darwini draft genome.</title>
        <authorList>
            <person name="Kono N."/>
            <person name="Arakawa K."/>
        </authorList>
    </citation>
    <scope>NUCLEOTIDE SEQUENCE [LARGE SCALE GENOMIC DNA]</scope>
</reference>
<keyword evidence="2" id="KW-1185">Reference proteome</keyword>
<accession>A0AAV4NHF7</accession>
<name>A0AAV4NHF7_9ARAC</name>
<dbReference type="EMBL" id="BPLQ01001616">
    <property type="protein sequence ID" value="GIX83391.1"/>
    <property type="molecule type" value="Genomic_DNA"/>
</dbReference>
<proteinExistence type="predicted"/>
<gene>
    <name evidence="1" type="ORF">CDAR_222711</name>
</gene>
<organism evidence="1 2">
    <name type="scientific">Caerostris darwini</name>
    <dbReference type="NCBI Taxonomy" id="1538125"/>
    <lineage>
        <taxon>Eukaryota</taxon>
        <taxon>Metazoa</taxon>
        <taxon>Ecdysozoa</taxon>
        <taxon>Arthropoda</taxon>
        <taxon>Chelicerata</taxon>
        <taxon>Arachnida</taxon>
        <taxon>Araneae</taxon>
        <taxon>Araneomorphae</taxon>
        <taxon>Entelegynae</taxon>
        <taxon>Araneoidea</taxon>
        <taxon>Araneidae</taxon>
        <taxon>Caerostris</taxon>
    </lineage>
</organism>
<protein>
    <submittedName>
        <fullName evidence="1">Uncharacterized protein</fullName>
    </submittedName>
</protein>
<sequence>MAKRLLCQVQGHTLLLKNRLHTCMFPTGMTYDPIGGYLRVALTLLVALVPYACSEGVNKHKLAANQPVARAVYQPYNYQAYDANNYDSSYGSSSYGSSSYGQQQPSTWYNPGTQHLFLPGGVYRPYDYSDSYSADTYQGYRPYNYDSSYKLYDNTAARYVKYPYNAAPEY</sequence>
<dbReference type="AlphaFoldDB" id="A0AAV4NHF7"/>
<dbReference type="Proteomes" id="UP001054837">
    <property type="component" value="Unassembled WGS sequence"/>
</dbReference>
<comment type="caution">
    <text evidence="1">The sequence shown here is derived from an EMBL/GenBank/DDBJ whole genome shotgun (WGS) entry which is preliminary data.</text>
</comment>
<evidence type="ECO:0000313" key="2">
    <source>
        <dbReference type="Proteomes" id="UP001054837"/>
    </source>
</evidence>
<evidence type="ECO:0000313" key="1">
    <source>
        <dbReference type="EMBL" id="GIX83391.1"/>
    </source>
</evidence>